<dbReference type="Gene3D" id="3.40.190.10">
    <property type="entry name" value="Periplasmic binding protein-like II"/>
    <property type="match status" value="1"/>
</dbReference>
<gene>
    <name evidence="7" type="ORF">SAMN04488003_1286</name>
</gene>
<reference evidence="7 8" key="1">
    <citation type="submission" date="2016-10" db="EMBL/GenBank/DDBJ databases">
        <authorList>
            <person name="de Groot N.N."/>
        </authorList>
    </citation>
    <scope>NUCLEOTIDE SEQUENCE [LARGE SCALE GENOMIC DNA]</scope>
    <source>
        <strain evidence="7 8">DSM 16213</strain>
    </source>
</reference>
<name>A0A1H8IRX4_9RHOB</name>
<dbReference type="InterPro" id="IPR039424">
    <property type="entry name" value="SBP_5"/>
</dbReference>
<proteinExistence type="inferred from homology"/>
<dbReference type="STRING" id="245187.SAMN04488003_1286"/>
<comment type="similarity">
    <text evidence="2">Belongs to the bacterial solute-binding protein 5 family.</text>
</comment>
<feature type="signal peptide" evidence="5">
    <location>
        <begin position="1"/>
        <end position="26"/>
    </location>
</feature>
<evidence type="ECO:0000256" key="4">
    <source>
        <dbReference type="ARBA" id="ARBA00022729"/>
    </source>
</evidence>
<dbReference type="RefSeq" id="WP_089905323.1">
    <property type="nucleotide sequence ID" value="NZ_FOCI01000028.1"/>
</dbReference>
<keyword evidence="8" id="KW-1185">Reference proteome</keyword>
<keyword evidence="4 5" id="KW-0732">Signal</keyword>
<dbReference type="Pfam" id="PF00496">
    <property type="entry name" value="SBP_bac_5"/>
    <property type="match status" value="1"/>
</dbReference>
<dbReference type="InterPro" id="IPR000914">
    <property type="entry name" value="SBP_5_dom"/>
</dbReference>
<organism evidence="7 8">
    <name type="scientific">Loktanella fryxellensis</name>
    <dbReference type="NCBI Taxonomy" id="245187"/>
    <lineage>
        <taxon>Bacteria</taxon>
        <taxon>Pseudomonadati</taxon>
        <taxon>Pseudomonadota</taxon>
        <taxon>Alphaproteobacteria</taxon>
        <taxon>Rhodobacterales</taxon>
        <taxon>Roseobacteraceae</taxon>
        <taxon>Loktanella</taxon>
    </lineage>
</organism>
<sequence length="534" mass="58522">MKHLLTSTALGALVMGATLVPLTAQAETPPDQLIAGFNMNNVLTMDPAAITGGETVQILNNVYDTLVQLNPQTLELEPRLAESWEIADDNMSITFKLRPGVVFASGNPLTAQDVVYSYRRFMTLGLAQASPLLSRGFTAENVEASFTAPDDQTFVLTLPQPDDPRLVMMVMAESGRGSILDSQVVMENEVDGDMGQAWLTNNAAGSGAFTLDQWRSNDFVILEKNENFWEDVPAMDRVLMRHLPESQSQRLALEQGDLDVGFSLAAADLAALEANEAITVETVPSAGFYYLSMSMKDERFANPLVREALRHLIDYDGINSAIMPYFGVKHQLQVNSDAFGIIPDLDYAFDVERAKALLAEAGYPNGFDTTLRVISTQEFLDSATAIQNTLAQAGINAEIITGDGGQIYGAMRERNFELLVGRGGGGQQPHPDSNLRAMVFNPDNSDEAGLDNYQGWRTSFYEPEINAAIEAALLETDPEAQIAAYQDIQNRVEEIVPSILPFSERVVTAAYQADISGLIVNPWVMRFEDVTKDR</sequence>
<keyword evidence="3" id="KW-0813">Transport</keyword>
<dbReference type="EMBL" id="FOCI01000028">
    <property type="protein sequence ID" value="SEN71131.1"/>
    <property type="molecule type" value="Genomic_DNA"/>
</dbReference>
<evidence type="ECO:0000259" key="6">
    <source>
        <dbReference type="Pfam" id="PF00496"/>
    </source>
</evidence>
<comment type="subcellular location">
    <subcellularLocation>
        <location evidence="1">Periplasm</location>
    </subcellularLocation>
</comment>
<dbReference type="GO" id="GO:0043190">
    <property type="term" value="C:ATP-binding cassette (ABC) transporter complex"/>
    <property type="evidence" value="ECO:0007669"/>
    <property type="project" value="InterPro"/>
</dbReference>
<dbReference type="PANTHER" id="PTHR30290">
    <property type="entry name" value="PERIPLASMIC BINDING COMPONENT OF ABC TRANSPORTER"/>
    <property type="match status" value="1"/>
</dbReference>
<evidence type="ECO:0000256" key="5">
    <source>
        <dbReference type="SAM" id="SignalP"/>
    </source>
</evidence>
<evidence type="ECO:0000256" key="2">
    <source>
        <dbReference type="ARBA" id="ARBA00005695"/>
    </source>
</evidence>
<dbReference type="PIRSF" id="PIRSF002741">
    <property type="entry name" value="MppA"/>
    <property type="match status" value="1"/>
</dbReference>
<dbReference type="GO" id="GO:0030288">
    <property type="term" value="C:outer membrane-bounded periplasmic space"/>
    <property type="evidence" value="ECO:0007669"/>
    <property type="project" value="UniProtKB-ARBA"/>
</dbReference>
<evidence type="ECO:0000313" key="7">
    <source>
        <dbReference type="EMBL" id="SEN71131.1"/>
    </source>
</evidence>
<dbReference type="Proteomes" id="UP000199585">
    <property type="component" value="Unassembled WGS sequence"/>
</dbReference>
<dbReference type="InterPro" id="IPR030678">
    <property type="entry name" value="Peptide/Ni-bd"/>
</dbReference>
<dbReference type="Gene3D" id="3.10.105.10">
    <property type="entry name" value="Dipeptide-binding Protein, Domain 3"/>
    <property type="match status" value="1"/>
</dbReference>
<feature type="chain" id="PRO_5011645902" evidence="5">
    <location>
        <begin position="27"/>
        <end position="534"/>
    </location>
</feature>
<dbReference type="AlphaFoldDB" id="A0A1H8IRX4"/>
<dbReference type="OrthoDB" id="9803988at2"/>
<evidence type="ECO:0000313" key="8">
    <source>
        <dbReference type="Proteomes" id="UP000199585"/>
    </source>
</evidence>
<accession>A0A1H8IRX4</accession>
<dbReference type="GO" id="GO:0015833">
    <property type="term" value="P:peptide transport"/>
    <property type="evidence" value="ECO:0007669"/>
    <property type="project" value="TreeGrafter"/>
</dbReference>
<dbReference type="GO" id="GO:1904680">
    <property type="term" value="F:peptide transmembrane transporter activity"/>
    <property type="evidence" value="ECO:0007669"/>
    <property type="project" value="TreeGrafter"/>
</dbReference>
<dbReference type="CDD" id="cd08512">
    <property type="entry name" value="PBP2_NikA_DppA_OppA_like_7"/>
    <property type="match status" value="1"/>
</dbReference>
<feature type="domain" description="Solute-binding protein family 5" evidence="6">
    <location>
        <begin position="75"/>
        <end position="444"/>
    </location>
</feature>
<protein>
    <submittedName>
        <fullName evidence="7">Peptide/nickel transport system substrate-binding protein</fullName>
    </submittedName>
</protein>
<evidence type="ECO:0000256" key="3">
    <source>
        <dbReference type="ARBA" id="ARBA00022448"/>
    </source>
</evidence>
<dbReference type="SUPFAM" id="SSF53850">
    <property type="entry name" value="Periplasmic binding protein-like II"/>
    <property type="match status" value="1"/>
</dbReference>
<dbReference type="PANTHER" id="PTHR30290:SF10">
    <property type="entry name" value="PERIPLASMIC OLIGOPEPTIDE-BINDING PROTEIN-RELATED"/>
    <property type="match status" value="1"/>
</dbReference>
<dbReference type="Gene3D" id="3.90.76.10">
    <property type="entry name" value="Dipeptide-binding Protein, Domain 1"/>
    <property type="match status" value="1"/>
</dbReference>
<evidence type="ECO:0000256" key="1">
    <source>
        <dbReference type="ARBA" id="ARBA00004418"/>
    </source>
</evidence>